<keyword evidence="20" id="KW-0472">Membrane</keyword>
<keyword evidence="21" id="KW-0046">Antibiotic resistance</keyword>
<evidence type="ECO:0000256" key="10">
    <source>
        <dbReference type="ARBA" id="ARBA00022645"/>
    </source>
</evidence>
<keyword evidence="14" id="KW-0812">Transmembrane</keyword>
<dbReference type="InterPro" id="IPR050396">
    <property type="entry name" value="Glycosyltr_51/Transpeptidase"/>
</dbReference>
<dbReference type="SUPFAM" id="SSF56601">
    <property type="entry name" value="beta-lactamase/transpeptidase-like"/>
    <property type="match status" value="1"/>
</dbReference>
<dbReference type="Pfam" id="PF00905">
    <property type="entry name" value="Transpeptidase"/>
    <property type="match status" value="1"/>
</dbReference>
<evidence type="ECO:0000256" key="17">
    <source>
        <dbReference type="ARBA" id="ARBA00022968"/>
    </source>
</evidence>
<keyword evidence="13" id="KW-0808">Transferase</keyword>
<dbReference type="SUPFAM" id="SSF53955">
    <property type="entry name" value="Lysozyme-like"/>
    <property type="match status" value="1"/>
</dbReference>
<evidence type="ECO:0000256" key="11">
    <source>
        <dbReference type="ARBA" id="ARBA00022670"/>
    </source>
</evidence>
<dbReference type="InterPro" id="IPR023346">
    <property type="entry name" value="Lysozyme-like_dom_sf"/>
</dbReference>
<keyword evidence="11" id="KW-0645">Protease</keyword>
<evidence type="ECO:0000256" key="14">
    <source>
        <dbReference type="ARBA" id="ARBA00022692"/>
    </source>
</evidence>
<comment type="catalytic activity">
    <reaction evidence="26">
        <text>[GlcNAc-(1-&gt;4)-Mur2Ac(oyl-L-Ala-gamma-D-Glu-L-Lys-D-Ala-D-Ala)](n)-di-trans,octa-cis-undecaprenyl diphosphate + beta-D-GlcNAc-(1-&gt;4)-Mur2Ac(oyl-L-Ala-gamma-D-Glu-L-Lys-D-Ala-D-Ala)-di-trans,octa-cis-undecaprenyl diphosphate = [GlcNAc-(1-&gt;4)-Mur2Ac(oyl-L-Ala-gamma-D-Glu-L-Lys-D-Ala-D-Ala)](n+1)-di-trans,octa-cis-undecaprenyl diphosphate + di-trans,octa-cis-undecaprenyl diphosphate + H(+)</text>
        <dbReference type="Rhea" id="RHEA:23708"/>
        <dbReference type="Rhea" id="RHEA-COMP:9602"/>
        <dbReference type="Rhea" id="RHEA-COMP:9603"/>
        <dbReference type="ChEBI" id="CHEBI:15378"/>
        <dbReference type="ChEBI" id="CHEBI:58405"/>
        <dbReference type="ChEBI" id="CHEBI:60033"/>
        <dbReference type="ChEBI" id="CHEBI:78435"/>
        <dbReference type="EC" id="2.4.99.28"/>
    </reaction>
</comment>
<comment type="pathway">
    <text evidence="3">Cell wall biogenesis; peptidoglycan biosynthesis.</text>
</comment>
<comment type="subcellular location">
    <subcellularLocation>
        <location evidence="2">Cell inner membrane</location>
        <topology evidence="2">Single-pass type II membrane protein</topology>
    </subcellularLocation>
</comment>
<evidence type="ECO:0000256" key="21">
    <source>
        <dbReference type="ARBA" id="ARBA00023251"/>
    </source>
</evidence>
<keyword evidence="12" id="KW-0328">Glycosyltransferase</keyword>
<dbReference type="Gene3D" id="1.10.3810.10">
    <property type="entry name" value="Biosynthetic peptidoglycan transglycosylase-like"/>
    <property type="match status" value="1"/>
</dbReference>
<evidence type="ECO:0000256" key="15">
    <source>
        <dbReference type="ARBA" id="ARBA00022801"/>
    </source>
</evidence>
<dbReference type="RefSeq" id="WP_341626385.1">
    <property type="nucleotide sequence ID" value="NZ_JBAKBA010000001.1"/>
</dbReference>
<evidence type="ECO:0000256" key="8">
    <source>
        <dbReference type="ARBA" id="ARBA00022475"/>
    </source>
</evidence>
<evidence type="ECO:0000256" key="13">
    <source>
        <dbReference type="ARBA" id="ARBA00022679"/>
    </source>
</evidence>
<evidence type="ECO:0000313" key="31">
    <source>
        <dbReference type="Proteomes" id="UP001366060"/>
    </source>
</evidence>
<comment type="function">
    <text evidence="1">Cell wall formation. Synthesis of cross-linked peptidoglycan from the lipid intermediates. The enzyme has a penicillin-insensitive transglycosylase N-terminal domain (formation of linear glycan strands) and a penicillin-sensitive transpeptidase C-terminal domain (cross-linking of the peptide subunits).</text>
</comment>
<evidence type="ECO:0000256" key="16">
    <source>
        <dbReference type="ARBA" id="ARBA00022960"/>
    </source>
</evidence>
<feature type="domain" description="Penicillin-binding protein transpeptidase" evidence="27">
    <location>
        <begin position="442"/>
        <end position="731"/>
    </location>
</feature>
<sequence length="857" mass="94748">MMKWIKRLFIVAIILALLGAATVIVIYYQLKSDLPDVTSIQDIPLQVPMKVLSKDGELISQFGEKRRIPLVRKEIPDQLANAFIATEDSRFYQHVGMDPIGIMRAASVYIMSGSAKQGASTITQQVARNFFLTNEKTILRKVREIFIAIQIEQILTKDEILMLYLNKISLGHRSFGVGAAAQVYFGKAVSDLTLSEMAVLAGLPKAPSRLNPIYSLKNATERRNIVLVRMLDEGYITDKEYQDARDEVVLSNYHGAEITLSAHYVAEIARNKLIELYGEDRSYNEGFNVYTTVTKSDQEAANQAVIENLYNYDIRHGYRGASKVLWKEDETPWTPEKIVNTLSKENDIADLHAAVVVGVNKKSIDVIIKGQQQKKSTIEWDGLSWARAFKTDLRQGYPPKEAKDIVKVGEQIWVREVEVEDKDNSTTSKQLQLSQYPAVSAAFVSLNPQDGAITSMVGGFNFAQSKFNRATQAKRQVGSNIKPFIYSAALDNGYTLATLVSDTPISQWSGDEAWRPKNSPAVYAGPIRLRQALGQSKNVVSVRLVEDLGLTKVIDQLVKFGFNEDDMPKSNSLALGSAAMTPIELATGYAVIANGGYKVDPYIIERIEDAYGTVLYQAEPKIVCPECINTYNMQNAEDDPLATNTIIDGEAEVCAISPIDIAQIAPSAISPETAFLTREMLRTAVWGGGNRKNKTNWNGTGWRAARAIGRQDMGGKTGTTNDSKDAWFSGFVGNMVATSWVGFDDFSRELGRATYNNNLGKNQVAGGEFGARTALPAWDYFMSKTMTDQPVYQPARPQTISSVRIDAATGLLTTARDETTRFEFFRAGTIPANYVPEPMFSGSDSQEGGSIFGDELF</sequence>
<keyword evidence="8" id="KW-1003">Cell membrane</keyword>
<keyword evidence="17" id="KW-0735">Signal-anchor</keyword>
<comment type="caution">
    <text evidence="30">The sequence shown here is derived from an EMBL/GenBank/DDBJ whole genome shotgun (WGS) entry which is preliminary data.</text>
</comment>
<keyword evidence="22" id="KW-0511">Multifunctional enzyme</keyword>
<protein>
    <recommendedName>
        <fullName evidence="7">Penicillin-binding protein 1A</fullName>
        <ecNumber evidence="25">2.4.99.28</ecNumber>
        <ecNumber evidence="6">3.4.16.4</ecNumber>
    </recommendedName>
</protein>
<evidence type="ECO:0000259" key="28">
    <source>
        <dbReference type="Pfam" id="PF00912"/>
    </source>
</evidence>
<dbReference type="Gene3D" id="3.40.710.10">
    <property type="entry name" value="DD-peptidase/beta-lactamase superfamily"/>
    <property type="match status" value="2"/>
</dbReference>
<evidence type="ECO:0000256" key="22">
    <source>
        <dbReference type="ARBA" id="ARBA00023268"/>
    </source>
</evidence>
<evidence type="ECO:0000256" key="24">
    <source>
        <dbReference type="ARBA" id="ARBA00034000"/>
    </source>
</evidence>
<reference evidence="30 31" key="1">
    <citation type="submission" date="2024-02" db="EMBL/GenBank/DDBJ databases">
        <title>Bacteria isolated from the canopy kelp, Nereocystis luetkeana.</title>
        <authorList>
            <person name="Pfister C.A."/>
            <person name="Younker I.T."/>
            <person name="Light S.H."/>
        </authorList>
    </citation>
    <scope>NUCLEOTIDE SEQUENCE [LARGE SCALE GENOMIC DNA]</scope>
    <source>
        <strain evidence="30 31">TI.2.07</strain>
    </source>
</reference>
<dbReference type="PANTHER" id="PTHR32282:SF27">
    <property type="entry name" value="PENICILLIN-BINDING PROTEIN 1A"/>
    <property type="match status" value="1"/>
</dbReference>
<evidence type="ECO:0000256" key="19">
    <source>
        <dbReference type="ARBA" id="ARBA00022989"/>
    </source>
</evidence>
<dbReference type="PANTHER" id="PTHR32282">
    <property type="entry name" value="BINDING PROTEIN TRANSPEPTIDASE, PUTATIVE-RELATED"/>
    <property type="match status" value="1"/>
</dbReference>
<evidence type="ECO:0000256" key="9">
    <source>
        <dbReference type="ARBA" id="ARBA00022519"/>
    </source>
</evidence>
<keyword evidence="10" id="KW-0121">Carboxypeptidase</keyword>
<evidence type="ECO:0000256" key="2">
    <source>
        <dbReference type="ARBA" id="ARBA00004249"/>
    </source>
</evidence>
<dbReference type="InterPro" id="IPR001460">
    <property type="entry name" value="PCN-bd_Tpept"/>
</dbReference>
<evidence type="ECO:0000259" key="29">
    <source>
        <dbReference type="Pfam" id="PF17092"/>
    </source>
</evidence>
<evidence type="ECO:0000256" key="25">
    <source>
        <dbReference type="ARBA" id="ARBA00044770"/>
    </source>
</evidence>
<dbReference type="InterPro" id="IPR012338">
    <property type="entry name" value="Beta-lactam/transpept-like"/>
</dbReference>
<dbReference type="NCBIfam" id="TIGR02074">
    <property type="entry name" value="PBP_1a_fam"/>
    <property type="match status" value="1"/>
</dbReference>
<evidence type="ECO:0000256" key="18">
    <source>
        <dbReference type="ARBA" id="ARBA00022984"/>
    </source>
</evidence>
<dbReference type="Pfam" id="PF00912">
    <property type="entry name" value="Transgly"/>
    <property type="match status" value="1"/>
</dbReference>
<keyword evidence="19" id="KW-1133">Transmembrane helix</keyword>
<accession>A0ABU9H775</accession>
<dbReference type="InterPro" id="IPR036950">
    <property type="entry name" value="PBP_transglycosylase"/>
</dbReference>
<evidence type="ECO:0000259" key="27">
    <source>
        <dbReference type="Pfam" id="PF00905"/>
    </source>
</evidence>
<evidence type="ECO:0000256" key="20">
    <source>
        <dbReference type="ARBA" id="ARBA00023136"/>
    </source>
</evidence>
<dbReference type="Proteomes" id="UP001366060">
    <property type="component" value="Unassembled WGS sequence"/>
</dbReference>
<keyword evidence="16" id="KW-0133">Cell shape</keyword>
<evidence type="ECO:0000256" key="7">
    <source>
        <dbReference type="ARBA" id="ARBA00018638"/>
    </source>
</evidence>
<dbReference type="EMBL" id="JBAKBA010000001">
    <property type="protein sequence ID" value="MEL0657608.1"/>
    <property type="molecule type" value="Genomic_DNA"/>
</dbReference>
<comment type="catalytic activity">
    <reaction evidence="24">
        <text>Preferential cleavage: (Ac)2-L-Lys-D-Ala-|-D-Ala. Also transpeptidation of peptidyl-alanyl moieties that are N-acyl substituents of D-alanine.</text>
        <dbReference type="EC" id="3.4.16.4"/>
    </reaction>
</comment>
<name>A0ABU9H775_9GAMM</name>
<proteinExistence type="inferred from homology"/>
<evidence type="ECO:0000256" key="12">
    <source>
        <dbReference type="ARBA" id="ARBA00022676"/>
    </source>
</evidence>
<keyword evidence="23" id="KW-0961">Cell wall biogenesis/degradation</keyword>
<feature type="domain" description="Penicillin-binding protein OB-like" evidence="29">
    <location>
        <begin position="318"/>
        <end position="439"/>
    </location>
</feature>
<evidence type="ECO:0000256" key="3">
    <source>
        <dbReference type="ARBA" id="ARBA00004752"/>
    </source>
</evidence>
<dbReference type="InterPro" id="IPR001264">
    <property type="entry name" value="Glyco_trans_51"/>
</dbReference>
<evidence type="ECO:0000256" key="26">
    <source>
        <dbReference type="ARBA" id="ARBA00049902"/>
    </source>
</evidence>
<evidence type="ECO:0000313" key="30">
    <source>
        <dbReference type="EMBL" id="MEL0657608.1"/>
    </source>
</evidence>
<evidence type="ECO:0000256" key="6">
    <source>
        <dbReference type="ARBA" id="ARBA00012448"/>
    </source>
</evidence>
<comment type="similarity">
    <text evidence="5">In the N-terminal section; belongs to the glycosyltransferase 51 family.</text>
</comment>
<dbReference type="EC" id="3.4.16.4" evidence="6"/>
<feature type="domain" description="Glycosyl transferase family 51" evidence="28">
    <location>
        <begin position="56"/>
        <end position="230"/>
    </location>
</feature>
<evidence type="ECO:0000256" key="23">
    <source>
        <dbReference type="ARBA" id="ARBA00023316"/>
    </source>
</evidence>
<keyword evidence="15" id="KW-0378">Hydrolase</keyword>
<keyword evidence="31" id="KW-1185">Reference proteome</keyword>
<dbReference type="Pfam" id="PF17092">
    <property type="entry name" value="PCB_OB"/>
    <property type="match status" value="1"/>
</dbReference>
<keyword evidence="18" id="KW-0573">Peptidoglycan synthesis</keyword>
<gene>
    <name evidence="30" type="ORF">V6255_00525</name>
</gene>
<evidence type="ECO:0000256" key="1">
    <source>
        <dbReference type="ARBA" id="ARBA00002624"/>
    </source>
</evidence>
<keyword evidence="9" id="KW-0997">Cell inner membrane</keyword>
<comment type="similarity">
    <text evidence="4">In the C-terminal section; belongs to the transpeptidase family.</text>
</comment>
<dbReference type="EC" id="2.4.99.28" evidence="25"/>
<evidence type="ECO:0000256" key="4">
    <source>
        <dbReference type="ARBA" id="ARBA00007090"/>
    </source>
</evidence>
<dbReference type="InterPro" id="IPR031376">
    <property type="entry name" value="PCB_OB"/>
</dbReference>
<organism evidence="30 31">
    <name type="scientific">Psychromonas arctica</name>
    <dbReference type="NCBI Taxonomy" id="168275"/>
    <lineage>
        <taxon>Bacteria</taxon>
        <taxon>Pseudomonadati</taxon>
        <taxon>Pseudomonadota</taxon>
        <taxon>Gammaproteobacteria</taxon>
        <taxon>Alteromonadales</taxon>
        <taxon>Psychromonadaceae</taxon>
        <taxon>Psychromonas</taxon>
    </lineage>
</organism>
<evidence type="ECO:0000256" key="5">
    <source>
        <dbReference type="ARBA" id="ARBA00007739"/>
    </source>
</evidence>